<protein>
    <submittedName>
        <fullName evidence="2">Uncharacterized protein</fullName>
    </submittedName>
</protein>
<feature type="compositionally biased region" description="Basic residues" evidence="1">
    <location>
        <begin position="1"/>
        <end position="13"/>
    </location>
</feature>
<gene>
    <name evidence="2" type="ORF">DEJ50_00375</name>
</gene>
<dbReference type="AlphaFoldDB" id="A0A5P2CZI7"/>
<proteinExistence type="predicted"/>
<evidence type="ECO:0000313" key="2">
    <source>
        <dbReference type="EMBL" id="QES46541.1"/>
    </source>
</evidence>
<organism evidence="2 3">
    <name type="scientific">Streptomyces venezuelae</name>
    <dbReference type="NCBI Taxonomy" id="54571"/>
    <lineage>
        <taxon>Bacteria</taxon>
        <taxon>Bacillati</taxon>
        <taxon>Actinomycetota</taxon>
        <taxon>Actinomycetes</taxon>
        <taxon>Kitasatosporales</taxon>
        <taxon>Streptomycetaceae</taxon>
        <taxon>Streptomyces</taxon>
    </lineage>
</organism>
<dbReference type="Proteomes" id="UP000325211">
    <property type="component" value="Chromosome"/>
</dbReference>
<accession>A0A5P2CZI7</accession>
<reference evidence="2 3" key="1">
    <citation type="submission" date="2018-05" db="EMBL/GenBank/DDBJ databases">
        <title>Streptomyces venezuelae.</title>
        <authorList>
            <person name="Kim W."/>
            <person name="Lee N."/>
            <person name="Cho B.-K."/>
        </authorList>
    </citation>
    <scope>NUCLEOTIDE SEQUENCE [LARGE SCALE GENOMIC DNA]</scope>
    <source>
        <strain evidence="2 3">ATCC 21782</strain>
    </source>
</reference>
<name>A0A5P2CZI7_STRVZ</name>
<evidence type="ECO:0000313" key="3">
    <source>
        <dbReference type="Proteomes" id="UP000325211"/>
    </source>
</evidence>
<feature type="region of interest" description="Disordered" evidence="1">
    <location>
        <begin position="134"/>
        <end position="160"/>
    </location>
</feature>
<feature type="region of interest" description="Disordered" evidence="1">
    <location>
        <begin position="1"/>
        <end position="21"/>
    </location>
</feature>
<evidence type="ECO:0000256" key="1">
    <source>
        <dbReference type="SAM" id="MobiDB-lite"/>
    </source>
</evidence>
<dbReference type="RefSeq" id="WP_150205393.1">
    <property type="nucleotide sequence ID" value="NZ_CP029190.1"/>
</dbReference>
<sequence length="480" mass="53101">MGKRERRRKRQRAKMPSPLAPQPIIREFPEGNPRIRIVIAHDASEDAQRLSILYWEVKDDGTWARTVSSIGAQGDVAETATSNSHALLLNSHCVSCAEPIRVANRSWAVKVAGRYLDRENDRFLCPECSAVQRADDEDRKQREAEKKRAEKERQRRKAEEDAAKIDAMLARENDKELPEEYTGWIAEDVAAFVVYAGMVSYSQAAAGRPIPALAAVGAAGWTGDFNRDYEAICRLYAEGLIALHPNSKPESYVVNEDGTTAFKPSYVQWRLVGGADAETRLRRLRDALTIGGGEQAGAARRAFGELADSIEVANIAGYLDGLLTKKYDYPEVQPARREDLDAAIRLGFRSGYTAGQMVCFAWRAADTAAGWKERNAGMGAPEASSASVTTLRNKIVSAIENRHAVPEYEPPRWHVQPLGLPAARRTAEFIRRTFDKEVIATCTGCDDVGWADTERGLVRCTHPAIPLQAVGVDEYEPAED</sequence>
<dbReference type="OrthoDB" id="3432331at2"/>
<dbReference type="EMBL" id="CP029190">
    <property type="protein sequence ID" value="QES46541.1"/>
    <property type="molecule type" value="Genomic_DNA"/>
</dbReference>